<dbReference type="eggNOG" id="ENOG5032BD2">
    <property type="taxonomic scope" value="Bacteria"/>
</dbReference>
<dbReference type="EMBL" id="CP000922">
    <property type="protein sequence ID" value="ACJ34019.1"/>
    <property type="molecule type" value="Genomic_DNA"/>
</dbReference>
<reference evidence="4 5" key="1">
    <citation type="journal article" date="2008" name="Genome Biol.">
        <title>Encapsulated in silica: genome, proteome and physiology of the thermophilic bacterium Anoxybacillus flavithermus WK1.</title>
        <authorList>
            <person name="Saw J.H."/>
            <person name="Mountain B.W."/>
            <person name="Feng L."/>
            <person name="Omelchenko M.V."/>
            <person name="Hou S."/>
            <person name="Saito J.A."/>
            <person name="Stott M.B."/>
            <person name="Li D."/>
            <person name="Zhao G."/>
            <person name="Wu J."/>
            <person name="Galperin M.Y."/>
            <person name="Koonin E.V."/>
            <person name="Makarova K.S."/>
            <person name="Wolf Y.I."/>
            <person name="Rigden D.J."/>
            <person name="Dunfield P.F."/>
            <person name="Wang L."/>
            <person name="Alam M."/>
        </authorList>
    </citation>
    <scope>NUCLEOTIDE SEQUENCE [LARGE SCALE GENOMIC DNA]</scope>
    <source>
        <strain evidence="5">DSM 21510 / WK1</strain>
    </source>
</reference>
<feature type="transmembrane region" description="Helical" evidence="2">
    <location>
        <begin position="119"/>
        <end position="141"/>
    </location>
</feature>
<dbReference type="AlphaFoldDB" id="B7GG38"/>
<accession>B7GG38</accession>
<evidence type="ECO:0000259" key="3">
    <source>
        <dbReference type="Pfam" id="PF13240"/>
    </source>
</evidence>
<feature type="region of interest" description="Disordered" evidence="1">
    <location>
        <begin position="1"/>
        <end position="71"/>
    </location>
</feature>
<dbReference type="InterPro" id="IPR026870">
    <property type="entry name" value="Zinc_ribbon_dom"/>
</dbReference>
<feature type="compositionally biased region" description="Basic and acidic residues" evidence="1">
    <location>
        <begin position="45"/>
        <end position="55"/>
    </location>
</feature>
<sequence length="231" mass="25522">MGHGLPGSCSFQHGKPTGTACGLDVRTGAGETDFSSSQGYRRKKSVPDDPQDHYPRTSRKVQPRCGAIHAPPPVSKSLKHIRLSRSISNWKFDLKIFLNILYEGGTQMKSIKPGRGPSIQGFIGSIATILFGMFWTFMTFSITKDSPIPGSQIFPFFGFVIIGIGIFQAVYHYKNATGKERMSIVDIVEENEEKDPLNTRFGHIEGEKFCPHCGTNVQANFRFCPSCGKAL</sequence>
<dbReference type="HOGENOM" id="CLU_1197793_0_0_9"/>
<keyword evidence="2" id="KW-0472">Membrane</keyword>
<name>B7GG38_ANOFW</name>
<dbReference type="Proteomes" id="UP000000742">
    <property type="component" value="Chromosome"/>
</dbReference>
<evidence type="ECO:0000313" key="4">
    <source>
        <dbReference type="EMBL" id="ACJ34019.1"/>
    </source>
</evidence>
<dbReference type="KEGG" id="afl:Aflv_1656"/>
<keyword evidence="2" id="KW-0812">Transmembrane</keyword>
<feature type="transmembrane region" description="Helical" evidence="2">
    <location>
        <begin position="153"/>
        <end position="173"/>
    </location>
</feature>
<proteinExistence type="predicted"/>
<protein>
    <submittedName>
        <fullName evidence="4">Uncharacterized membrane protein with two C-terminal CXXC motifs</fullName>
    </submittedName>
</protein>
<evidence type="ECO:0000256" key="1">
    <source>
        <dbReference type="SAM" id="MobiDB-lite"/>
    </source>
</evidence>
<gene>
    <name evidence="4" type="ordered locus">Aflv_1656</name>
</gene>
<evidence type="ECO:0000256" key="2">
    <source>
        <dbReference type="SAM" id="Phobius"/>
    </source>
</evidence>
<evidence type="ECO:0000313" key="5">
    <source>
        <dbReference type="Proteomes" id="UP000000742"/>
    </source>
</evidence>
<dbReference type="Pfam" id="PF13240">
    <property type="entry name" value="Zn_Ribbon_1"/>
    <property type="match status" value="1"/>
</dbReference>
<keyword evidence="2" id="KW-1133">Transmembrane helix</keyword>
<organism evidence="4 5">
    <name type="scientific">Anoxybacillus flavithermus (strain DSM 21510 / WK1)</name>
    <dbReference type="NCBI Taxonomy" id="491915"/>
    <lineage>
        <taxon>Bacteria</taxon>
        <taxon>Bacillati</taxon>
        <taxon>Bacillota</taxon>
        <taxon>Bacilli</taxon>
        <taxon>Bacillales</taxon>
        <taxon>Anoxybacillaceae</taxon>
        <taxon>Anoxybacillus</taxon>
    </lineage>
</organism>
<feature type="domain" description="Zinc-ribbon" evidence="3">
    <location>
        <begin position="209"/>
        <end position="231"/>
    </location>
</feature>